<name>A0AA49GAK1_9BACT</name>
<feature type="chain" id="PRO_5041298846" description="DUF4382 domain-containing protein" evidence="1">
    <location>
        <begin position="22"/>
        <end position="226"/>
    </location>
</feature>
<evidence type="ECO:0000256" key="1">
    <source>
        <dbReference type="SAM" id="SignalP"/>
    </source>
</evidence>
<dbReference type="EMBL" id="CP129971">
    <property type="protein sequence ID" value="WKK73795.1"/>
    <property type="molecule type" value="Genomic_DNA"/>
</dbReference>
<protein>
    <recommendedName>
        <fullName evidence="4">DUF4382 domain-containing protein</fullName>
    </recommendedName>
</protein>
<dbReference type="AlphaFoldDB" id="A0AA49GAK1"/>
<keyword evidence="1" id="KW-0732">Signal</keyword>
<accession>A0AA49GAK1</accession>
<dbReference type="KEGG" id="msaa:QYS49_18060"/>
<evidence type="ECO:0000313" key="2">
    <source>
        <dbReference type="EMBL" id="WKK73795.1"/>
    </source>
</evidence>
<organism evidence="2 3">
    <name type="scientific">Marivirga salinarum</name>
    <dbReference type="NCBI Taxonomy" id="3059078"/>
    <lineage>
        <taxon>Bacteria</taxon>
        <taxon>Pseudomonadati</taxon>
        <taxon>Bacteroidota</taxon>
        <taxon>Cytophagia</taxon>
        <taxon>Cytophagales</taxon>
        <taxon>Marivirgaceae</taxon>
        <taxon>Marivirga</taxon>
    </lineage>
</organism>
<reference evidence="2 3" key="1">
    <citation type="submission" date="2023-08" db="EMBL/GenBank/DDBJ databases">
        <title>Comparative genomics and taxonomic characterization of three novel marine species of genus Marivirga.</title>
        <authorList>
            <person name="Muhammad N."/>
            <person name="Kim S.-G."/>
        </authorList>
    </citation>
    <scope>NUCLEOTIDE SEQUENCE [LARGE SCALE GENOMIC DNA]</scope>
    <source>
        <strain evidence="2 3">BDSF4-3</strain>
    </source>
</reference>
<sequence>MIKIKSLLIVALGAFGMFACSEDETNGARLNLDFNTVTTADNTSQRALTNGLEFTDGFITLSEVRFEAEADVDSLEIEFELEQQTVIDFATGSTNPDISGVSIPSGTYEEVEIEIELFDEGDEPGVVLNGTFTHDGVETPVRFEFNSGETFEVEMEGAVVLTDGTNALAQITLDPHVWFANVSAEQLAAADRNEAGVIVISESINSDIFEVAADGLDLATDVEFEM</sequence>
<proteinExistence type="predicted"/>
<evidence type="ECO:0008006" key="4">
    <source>
        <dbReference type="Google" id="ProtNLM"/>
    </source>
</evidence>
<gene>
    <name evidence="2" type="ORF">QYS49_18060</name>
</gene>
<dbReference type="Proteomes" id="UP001230496">
    <property type="component" value="Chromosome"/>
</dbReference>
<dbReference type="PROSITE" id="PS51257">
    <property type="entry name" value="PROKAR_LIPOPROTEIN"/>
    <property type="match status" value="1"/>
</dbReference>
<dbReference type="RefSeq" id="WP_308348293.1">
    <property type="nucleotide sequence ID" value="NZ_CP129971.1"/>
</dbReference>
<keyword evidence="3" id="KW-1185">Reference proteome</keyword>
<evidence type="ECO:0000313" key="3">
    <source>
        <dbReference type="Proteomes" id="UP001230496"/>
    </source>
</evidence>
<feature type="signal peptide" evidence="1">
    <location>
        <begin position="1"/>
        <end position="21"/>
    </location>
</feature>